<sequence>MFHCNNCHNKRYYIENSLKYMVMSTNKRIAWIVIAFCLAVAASPVSLFCISSGVLRLPCSTGSMSSPMGSCEGFADSAQAKSTSDRPCPMPNPCTAVGDPRETFRGPRGTEEERLSGQRRIYRKNLLEHPMRAAIYTTIVSNPGIDLAAISQMVVMNRQTLRYHLDLLESFHKITVMRERGTTRYFENSGRYGAIEQRLLLHIRSPTAGTILALIRSNPGITQSMIAAQIECSAPTVRWHMHRLLDDGIVTAEHRGRNTLYRLTDDGSAAMHQVAATPCTVT</sequence>
<dbReference type="PANTHER" id="PTHR36216">
    <property type="entry name" value="TRANSCRIPTIONAL REGULATOR, TRMB"/>
    <property type="match status" value="1"/>
</dbReference>
<dbReference type="PANTHER" id="PTHR36216:SF1">
    <property type="entry name" value="HTH ARSR-TYPE DOMAIN-CONTAINING PROTEIN"/>
    <property type="match status" value="1"/>
</dbReference>
<evidence type="ECO:0000313" key="3">
    <source>
        <dbReference type="EMBL" id="ACL16029.1"/>
    </source>
</evidence>
<dbReference type="STRING" id="521011.Mpal_0660"/>
<evidence type="ECO:0000313" key="4">
    <source>
        <dbReference type="Proteomes" id="UP000002457"/>
    </source>
</evidence>
<name>B8GFI1_METPE</name>
<keyword evidence="2" id="KW-0472">Membrane</keyword>
<gene>
    <name evidence="3" type="ordered locus">Mpal_0660</name>
</gene>
<dbReference type="InterPro" id="IPR036388">
    <property type="entry name" value="WH-like_DNA-bd_sf"/>
</dbReference>
<feature type="compositionally biased region" description="Basic and acidic residues" evidence="1">
    <location>
        <begin position="99"/>
        <end position="115"/>
    </location>
</feature>
<proteinExistence type="predicted"/>
<keyword evidence="2" id="KW-1133">Transmembrane helix</keyword>
<dbReference type="InterPro" id="IPR011991">
    <property type="entry name" value="ArsR-like_HTH"/>
</dbReference>
<dbReference type="KEGG" id="mpl:Mpal_0660"/>
<keyword evidence="2" id="KW-0812">Transmembrane</keyword>
<protein>
    <submittedName>
        <fullName evidence="3">Transcriptional regulator, MarR family</fullName>
    </submittedName>
</protein>
<dbReference type="EMBL" id="CP001338">
    <property type="protein sequence ID" value="ACL16029.1"/>
    <property type="molecule type" value="Genomic_DNA"/>
</dbReference>
<evidence type="ECO:0000256" key="2">
    <source>
        <dbReference type="SAM" id="Phobius"/>
    </source>
</evidence>
<dbReference type="Pfam" id="PF13412">
    <property type="entry name" value="HTH_24"/>
    <property type="match status" value="1"/>
</dbReference>
<reference evidence="3 4" key="1">
    <citation type="journal article" date="2015" name="Genome Announc.">
        <title>Complete Genome Sequence of Methanosphaerula palustris E1-9CT, a Hydrogenotrophic Methanogen Isolated from a Minerotrophic Fen Peatland.</title>
        <authorList>
            <person name="Cadillo-Quiroz H."/>
            <person name="Browne P."/>
            <person name="Kyrpides N."/>
            <person name="Woyke T."/>
            <person name="Goodwin L."/>
            <person name="Detter C."/>
            <person name="Yavitt J.B."/>
            <person name="Zinder S.H."/>
        </authorList>
    </citation>
    <scope>NUCLEOTIDE SEQUENCE [LARGE SCALE GENOMIC DNA]</scope>
    <source>
        <strain evidence="4">ATCC BAA-1556 / DSM 19958 / E1-9c</strain>
    </source>
</reference>
<accession>B8GFI1</accession>
<feature type="transmembrane region" description="Helical" evidence="2">
    <location>
        <begin position="29"/>
        <end position="55"/>
    </location>
</feature>
<dbReference type="Proteomes" id="UP000002457">
    <property type="component" value="Chromosome"/>
</dbReference>
<dbReference type="SUPFAM" id="SSF46785">
    <property type="entry name" value="Winged helix' DNA-binding domain"/>
    <property type="match status" value="2"/>
</dbReference>
<dbReference type="HOGENOM" id="CLU_985581_0_0_2"/>
<feature type="region of interest" description="Disordered" evidence="1">
    <location>
        <begin position="82"/>
        <end position="115"/>
    </location>
</feature>
<organism evidence="3 4">
    <name type="scientific">Methanosphaerula palustris (strain ATCC BAA-1556 / DSM 19958 / E1-9c)</name>
    <dbReference type="NCBI Taxonomy" id="521011"/>
    <lineage>
        <taxon>Archaea</taxon>
        <taxon>Methanobacteriati</taxon>
        <taxon>Methanobacteriota</taxon>
        <taxon>Stenosarchaea group</taxon>
        <taxon>Methanomicrobia</taxon>
        <taxon>Methanomicrobiales</taxon>
        <taxon>Methanoregulaceae</taxon>
        <taxon>Methanosphaerula</taxon>
    </lineage>
</organism>
<evidence type="ECO:0000256" key="1">
    <source>
        <dbReference type="SAM" id="MobiDB-lite"/>
    </source>
</evidence>
<keyword evidence="4" id="KW-1185">Reference proteome</keyword>
<dbReference type="Gene3D" id="1.10.10.10">
    <property type="entry name" value="Winged helix-like DNA-binding domain superfamily/Winged helix DNA-binding domain"/>
    <property type="match status" value="2"/>
</dbReference>
<dbReference type="InterPro" id="IPR036390">
    <property type="entry name" value="WH_DNA-bd_sf"/>
</dbReference>
<dbReference type="CDD" id="cd00090">
    <property type="entry name" value="HTH_ARSR"/>
    <property type="match status" value="1"/>
</dbReference>
<dbReference type="eggNOG" id="arCOG02611">
    <property type="taxonomic scope" value="Archaea"/>
</dbReference>
<dbReference type="AlphaFoldDB" id="B8GFI1"/>